<dbReference type="InterPro" id="IPR039326">
    <property type="entry name" value="Patronus"/>
</dbReference>
<proteinExistence type="predicted"/>
<gene>
    <name evidence="2" type="ORF">SHERM_00762</name>
</gene>
<dbReference type="PANTHER" id="PTHR35125:SF1">
    <property type="entry name" value="PROTEIN PATRONUS 2"/>
    <property type="match status" value="1"/>
</dbReference>
<dbReference type="GO" id="GO:0007346">
    <property type="term" value="P:regulation of mitotic cell cycle"/>
    <property type="evidence" value="ECO:0007669"/>
    <property type="project" value="InterPro"/>
</dbReference>
<dbReference type="OrthoDB" id="1916925at2759"/>
<name>A0A9N7MG72_STRHE</name>
<evidence type="ECO:0000313" key="3">
    <source>
        <dbReference type="Proteomes" id="UP001153555"/>
    </source>
</evidence>
<keyword evidence="3" id="KW-1185">Reference proteome</keyword>
<protein>
    <submittedName>
        <fullName evidence="2">Uncharacterized protein</fullName>
    </submittedName>
</protein>
<evidence type="ECO:0000256" key="1">
    <source>
        <dbReference type="SAM" id="MobiDB-lite"/>
    </source>
</evidence>
<comment type="caution">
    <text evidence="2">The sequence shown here is derived from an EMBL/GenBank/DDBJ whole genome shotgun (WGS) entry which is preliminary data.</text>
</comment>
<dbReference type="EMBL" id="CACSLK010000214">
    <property type="protein sequence ID" value="CAA0805849.1"/>
    <property type="molecule type" value="Genomic_DNA"/>
</dbReference>
<dbReference type="AlphaFoldDB" id="A0A9N7MG72"/>
<dbReference type="PANTHER" id="PTHR35125">
    <property type="entry name" value="NEURON NAVIGATOR 1-LIKE-RELATED"/>
    <property type="match status" value="1"/>
</dbReference>
<feature type="region of interest" description="Disordered" evidence="1">
    <location>
        <begin position="18"/>
        <end position="40"/>
    </location>
</feature>
<accession>A0A9N7MG72</accession>
<evidence type="ECO:0000313" key="2">
    <source>
        <dbReference type="EMBL" id="CAA0805849.1"/>
    </source>
</evidence>
<sequence length="213" mass="24000">MERPLTFKPLTIQNENSAVHRKKGAVDGKSKTSKAAADKGGVALKSRKALNDITNKSCVKVEASSLKNSTQNIKPNTVEDRSLNQHVTGADKLSKKKISVSEKLNVAEEGFLHDHNKCIEAQKNGQDLNFWDTVLPGHDSAELIIQQEKSEAYTDNMCYHPELEELSMMDFSDWFEAHWKSLPSSPICLDSRPSFFSWELEQFELTLKEDNSM</sequence>
<organism evidence="2 3">
    <name type="scientific">Striga hermonthica</name>
    <name type="common">Purple witchweed</name>
    <name type="synonym">Buchnera hermonthica</name>
    <dbReference type="NCBI Taxonomy" id="68872"/>
    <lineage>
        <taxon>Eukaryota</taxon>
        <taxon>Viridiplantae</taxon>
        <taxon>Streptophyta</taxon>
        <taxon>Embryophyta</taxon>
        <taxon>Tracheophyta</taxon>
        <taxon>Spermatophyta</taxon>
        <taxon>Magnoliopsida</taxon>
        <taxon>eudicotyledons</taxon>
        <taxon>Gunneridae</taxon>
        <taxon>Pentapetalae</taxon>
        <taxon>asterids</taxon>
        <taxon>lamiids</taxon>
        <taxon>Lamiales</taxon>
        <taxon>Orobanchaceae</taxon>
        <taxon>Buchnereae</taxon>
        <taxon>Striga</taxon>
    </lineage>
</organism>
<dbReference type="Proteomes" id="UP001153555">
    <property type="component" value="Unassembled WGS sequence"/>
</dbReference>
<reference evidence="2" key="1">
    <citation type="submission" date="2019-12" db="EMBL/GenBank/DDBJ databases">
        <authorList>
            <person name="Scholes J."/>
        </authorList>
    </citation>
    <scope>NUCLEOTIDE SEQUENCE</scope>
</reference>